<dbReference type="InParanoid" id="G0P360"/>
<evidence type="ECO:0000313" key="2">
    <source>
        <dbReference type="Proteomes" id="UP000008068"/>
    </source>
</evidence>
<dbReference type="HOGENOM" id="CLU_045032_0_0_1"/>
<evidence type="ECO:0000313" key="1">
    <source>
        <dbReference type="EMBL" id="EGT43848.1"/>
    </source>
</evidence>
<gene>
    <name evidence="1" type="ORF">CAEBREN_25900</name>
</gene>
<name>G0P360_CAEBE</name>
<organism evidence="2">
    <name type="scientific">Caenorhabditis brenneri</name>
    <name type="common">Nematode worm</name>
    <dbReference type="NCBI Taxonomy" id="135651"/>
    <lineage>
        <taxon>Eukaryota</taxon>
        <taxon>Metazoa</taxon>
        <taxon>Ecdysozoa</taxon>
        <taxon>Nematoda</taxon>
        <taxon>Chromadorea</taxon>
        <taxon>Rhabditida</taxon>
        <taxon>Rhabditina</taxon>
        <taxon>Rhabditomorpha</taxon>
        <taxon>Rhabditoidea</taxon>
        <taxon>Rhabditidae</taxon>
        <taxon>Peloderinae</taxon>
        <taxon>Caenorhabditis</taxon>
    </lineage>
</organism>
<reference evidence="2" key="1">
    <citation type="submission" date="2011-07" db="EMBL/GenBank/DDBJ databases">
        <authorList>
            <consortium name="Caenorhabditis brenneri Sequencing and Analysis Consortium"/>
            <person name="Wilson R.K."/>
        </authorList>
    </citation>
    <scope>NUCLEOTIDE SEQUENCE [LARGE SCALE GENOMIC DNA]</scope>
    <source>
        <strain evidence="2">PB2801</strain>
    </source>
</reference>
<protein>
    <submittedName>
        <fullName evidence="1">Uncharacterized protein</fullName>
    </submittedName>
</protein>
<dbReference type="AlphaFoldDB" id="G0P360"/>
<dbReference type="EMBL" id="GL380037">
    <property type="protein sequence ID" value="EGT43848.1"/>
    <property type="molecule type" value="Genomic_DNA"/>
</dbReference>
<accession>G0P360</accession>
<sequence length="316" mass="36560">MSVVDYLHVPKLEAQCLKHLSQRSEWTLKDQFTLAENSHSEKLVRQIMNSMNDSFVFNEVVPSDLDSLANNTKSIVLQKAFQLLGHRKPSPPPIEHEEIFEQRINEILEQVEIQNHEGQVLADQCRLLKTHSIVEEFLVLKPNGIRLDEVNDSAEMRELMNQRHSAHNALERNYFEAQIQVAKWKHLYTKIDDADPEGINFDKEIINDVLLWFPPIINRNKRNNLGALELAVGNLPIDAIYRNGVARIENQRLVPNLMNPFQWMRSIEISSPKVQNGQLENVQIPDGIRQVPAEANFKILDNFIRNIRCKYYDGLA</sequence>
<keyword evidence="2" id="KW-1185">Reference proteome</keyword>
<dbReference type="Proteomes" id="UP000008068">
    <property type="component" value="Unassembled WGS sequence"/>
</dbReference>
<proteinExistence type="predicted"/>